<keyword evidence="2" id="KW-1185">Reference proteome</keyword>
<accession>A0AAN9HVE0</accession>
<dbReference type="EMBL" id="JAYWIO010000006">
    <property type="protein sequence ID" value="KAK7255442.1"/>
    <property type="molecule type" value="Genomic_DNA"/>
</dbReference>
<gene>
    <name evidence="1" type="ORF">RIF29_28852</name>
</gene>
<dbReference type="Proteomes" id="UP001372338">
    <property type="component" value="Unassembled WGS sequence"/>
</dbReference>
<sequence>MVCVCVRWRACERVALDTGAVVVGLGATLGAPEDEAGAALGARKAGASFGAPDAETCPGFGAPDAEASAEAGACIGAPDAETGLPLFFPTWCLRRWLI</sequence>
<evidence type="ECO:0000313" key="2">
    <source>
        <dbReference type="Proteomes" id="UP001372338"/>
    </source>
</evidence>
<dbReference type="AlphaFoldDB" id="A0AAN9HVE0"/>
<protein>
    <submittedName>
        <fullName evidence="1">Uncharacterized protein</fullName>
    </submittedName>
</protein>
<organism evidence="1 2">
    <name type="scientific">Crotalaria pallida</name>
    <name type="common">Smooth rattlebox</name>
    <name type="synonym">Crotalaria striata</name>
    <dbReference type="NCBI Taxonomy" id="3830"/>
    <lineage>
        <taxon>Eukaryota</taxon>
        <taxon>Viridiplantae</taxon>
        <taxon>Streptophyta</taxon>
        <taxon>Embryophyta</taxon>
        <taxon>Tracheophyta</taxon>
        <taxon>Spermatophyta</taxon>
        <taxon>Magnoliopsida</taxon>
        <taxon>eudicotyledons</taxon>
        <taxon>Gunneridae</taxon>
        <taxon>Pentapetalae</taxon>
        <taxon>rosids</taxon>
        <taxon>fabids</taxon>
        <taxon>Fabales</taxon>
        <taxon>Fabaceae</taxon>
        <taxon>Papilionoideae</taxon>
        <taxon>50 kb inversion clade</taxon>
        <taxon>genistoids sensu lato</taxon>
        <taxon>core genistoids</taxon>
        <taxon>Crotalarieae</taxon>
        <taxon>Crotalaria</taxon>
    </lineage>
</organism>
<name>A0AAN9HVE0_CROPI</name>
<proteinExistence type="predicted"/>
<reference evidence="1 2" key="1">
    <citation type="submission" date="2024-01" db="EMBL/GenBank/DDBJ databases">
        <title>The genomes of 5 underutilized Papilionoideae crops provide insights into root nodulation and disease resistanc.</title>
        <authorList>
            <person name="Yuan L."/>
        </authorList>
    </citation>
    <scope>NUCLEOTIDE SEQUENCE [LARGE SCALE GENOMIC DNA]</scope>
    <source>
        <strain evidence="1">ZHUSHIDOU_FW_LH</strain>
        <tissue evidence="1">Leaf</tissue>
    </source>
</reference>
<comment type="caution">
    <text evidence="1">The sequence shown here is derived from an EMBL/GenBank/DDBJ whole genome shotgun (WGS) entry which is preliminary data.</text>
</comment>
<evidence type="ECO:0000313" key="1">
    <source>
        <dbReference type="EMBL" id="KAK7255442.1"/>
    </source>
</evidence>